<comment type="caution">
    <text evidence="6">The sequence shown here is derived from an EMBL/GenBank/DDBJ whole genome shotgun (WGS) entry which is preliminary data.</text>
</comment>
<keyword evidence="7" id="KW-1185">Reference proteome</keyword>
<comment type="pathway">
    <text evidence="1">Cofactor biosynthesis; molybdopterin biosynthesis.</text>
</comment>
<reference evidence="6 7" key="1">
    <citation type="submission" date="2019-02" db="EMBL/GenBank/DDBJ databases">
        <title>Deep-cultivation of Planctomycetes and their phenomic and genomic characterization uncovers novel biology.</title>
        <authorList>
            <person name="Wiegand S."/>
            <person name="Jogler M."/>
            <person name="Boedeker C."/>
            <person name="Pinto D."/>
            <person name="Vollmers J."/>
            <person name="Rivas-Marin E."/>
            <person name="Kohn T."/>
            <person name="Peeters S.H."/>
            <person name="Heuer A."/>
            <person name="Rast P."/>
            <person name="Oberbeckmann S."/>
            <person name="Bunk B."/>
            <person name="Jeske O."/>
            <person name="Meyerdierks A."/>
            <person name="Storesund J.E."/>
            <person name="Kallscheuer N."/>
            <person name="Luecker S."/>
            <person name="Lage O.M."/>
            <person name="Pohl T."/>
            <person name="Merkel B.J."/>
            <person name="Hornburger P."/>
            <person name="Mueller R.-W."/>
            <person name="Bruemmer F."/>
            <person name="Labrenz M."/>
            <person name="Spormann A.M."/>
            <person name="Op Den Camp H."/>
            <person name="Overmann J."/>
            <person name="Amann R."/>
            <person name="Jetten M.S.M."/>
            <person name="Mascher T."/>
            <person name="Medema M.H."/>
            <person name="Devos D.P."/>
            <person name="Kaster A.-K."/>
            <person name="Ovreas L."/>
            <person name="Rohde M."/>
            <person name="Galperin M.Y."/>
            <person name="Jogler C."/>
        </authorList>
    </citation>
    <scope>NUCLEOTIDE SEQUENCE [LARGE SCALE GENOMIC DNA]</scope>
    <source>
        <strain evidence="6 7">KOR42</strain>
    </source>
</reference>
<dbReference type="InterPro" id="IPR044672">
    <property type="entry name" value="MOCS2A"/>
</dbReference>
<dbReference type="EMBL" id="SIHI01000001">
    <property type="protein sequence ID" value="TWT58397.1"/>
    <property type="molecule type" value="Genomic_DNA"/>
</dbReference>
<dbReference type="CDD" id="cd00754">
    <property type="entry name" value="Ubl_MoaD"/>
    <property type="match status" value="1"/>
</dbReference>
<dbReference type="UniPathway" id="UPA00344"/>
<protein>
    <recommendedName>
        <fullName evidence="5">Molybdopterin synthase sulfur carrier subunit</fullName>
    </recommendedName>
</protein>
<evidence type="ECO:0000256" key="2">
    <source>
        <dbReference type="ARBA" id="ARBA00022741"/>
    </source>
</evidence>
<sequence>MSVSVLLFARASDLAGTSSTELEFDENPTVAEFKLALTQQFPQLEVLSKQLLVAVNNNYVQDGDAIPDNAEVACFPPVSGG</sequence>
<evidence type="ECO:0000313" key="7">
    <source>
        <dbReference type="Proteomes" id="UP000317243"/>
    </source>
</evidence>
<dbReference type="OrthoDB" id="7066694at2"/>
<dbReference type="Pfam" id="PF02597">
    <property type="entry name" value="ThiS"/>
    <property type="match status" value="1"/>
</dbReference>
<dbReference type="Proteomes" id="UP000317243">
    <property type="component" value="Unassembled WGS sequence"/>
</dbReference>
<comment type="similarity">
    <text evidence="4">Belongs to the MoaD family.</text>
</comment>
<dbReference type="RefSeq" id="WP_146508756.1">
    <property type="nucleotide sequence ID" value="NZ_SIHI01000001.1"/>
</dbReference>
<dbReference type="InterPro" id="IPR003749">
    <property type="entry name" value="ThiS/MoaD-like"/>
</dbReference>
<dbReference type="InterPro" id="IPR016155">
    <property type="entry name" value="Mopterin_synth/thiamin_S_b"/>
</dbReference>
<evidence type="ECO:0000256" key="4">
    <source>
        <dbReference type="ARBA" id="ARBA00024200"/>
    </source>
</evidence>
<dbReference type="GO" id="GO:0000166">
    <property type="term" value="F:nucleotide binding"/>
    <property type="evidence" value="ECO:0007669"/>
    <property type="project" value="UniProtKB-KW"/>
</dbReference>
<gene>
    <name evidence="6" type="primary">moaD</name>
    <name evidence="6" type="ORF">KOR42_17710</name>
</gene>
<proteinExistence type="inferred from homology"/>
<evidence type="ECO:0000256" key="5">
    <source>
        <dbReference type="ARBA" id="ARBA00024247"/>
    </source>
</evidence>
<keyword evidence="2" id="KW-0547">Nucleotide-binding</keyword>
<dbReference type="SUPFAM" id="SSF54285">
    <property type="entry name" value="MoaD/ThiS"/>
    <property type="match status" value="1"/>
</dbReference>
<dbReference type="PANTHER" id="PTHR33359">
    <property type="entry name" value="MOLYBDOPTERIN SYNTHASE SULFUR CARRIER SUBUNIT"/>
    <property type="match status" value="1"/>
</dbReference>
<organism evidence="6 7">
    <name type="scientific">Thalassoglobus neptunius</name>
    <dbReference type="NCBI Taxonomy" id="1938619"/>
    <lineage>
        <taxon>Bacteria</taxon>
        <taxon>Pseudomonadati</taxon>
        <taxon>Planctomycetota</taxon>
        <taxon>Planctomycetia</taxon>
        <taxon>Planctomycetales</taxon>
        <taxon>Planctomycetaceae</taxon>
        <taxon>Thalassoglobus</taxon>
    </lineage>
</organism>
<evidence type="ECO:0000256" key="1">
    <source>
        <dbReference type="ARBA" id="ARBA00005046"/>
    </source>
</evidence>
<dbReference type="Gene3D" id="3.10.20.30">
    <property type="match status" value="1"/>
</dbReference>
<keyword evidence="3" id="KW-0501">Molybdenum cofactor biosynthesis</keyword>
<evidence type="ECO:0000256" key="3">
    <source>
        <dbReference type="ARBA" id="ARBA00023150"/>
    </source>
</evidence>
<name>A0A5C5X5L2_9PLAN</name>
<dbReference type="PANTHER" id="PTHR33359:SF1">
    <property type="entry name" value="MOLYBDOPTERIN SYNTHASE SULFUR CARRIER SUBUNIT"/>
    <property type="match status" value="1"/>
</dbReference>
<evidence type="ECO:0000313" key="6">
    <source>
        <dbReference type="EMBL" id="TWT58397.1"/>
    </source>
</evidence>
<dbReference type="FunFam" id="3.10.20.30:FF:000010">
    <property type="entry name" value="Molybdopterin synthase sulfur carrier subunit"/>
    <property type="match status" value="1"/>
</dbReference>
<dbReference type="InterPro" id="IPR012675">
    <property type="entry name" value="Beta-grasp_dom_sf"/>
</dbReference>
<dbReference type="GO" id="GO:0006777">
    <property type="term" value="P:Mo-molybdopterin cofactor biosynthetic process"/>
    <property type="evidence" value="ECO:0007669"/>
    <property type="project" value="UniProtKB-KW"/>
</dbReference>
<accession>A0A5C5X5L2</accession>
<dbReference type="GO" id="GO:1990133">
    <property type="term" value="C:molybdopterin adenylyltransferase complex"/>
    <property type="evidence" value="ECO:0007669"/>
    <property type="project" value="TreeGrafter"/>
</dbReference>
<dbReference type="AlphaFoldDB" id="A0A5C5X5L2"/>